<evidence type="ECO:0000256" key="14">
    <source>
        <dbReference type="ARBA" id="ARBA00022801"/>
    </source>
</evidence>
<evidence type="ECO:0000256" key="23">
    <source>
        <dbReference type="SAM" id="Phobius"/>
    </source>
</evidence>
<evidence type="ECO:0000256" key="17">
    <source>
        <dbReference type="ARBA" id="ARBA00022953"/>
    </source>
</evidence>
<feature type="transmembrane region" description="Helical" evidence="23">
    <location>
        <begin position="322"/>
        <end position="339"/>
    </location>
</feature>
<dbReference type="GO" id="GO:0033644">
    <property type="term" value="C:host cell membrane"/>
    <property type="evidence" value="ECO:0007669"/>
    <property type="project" value="UniProtKB-SubCell"/>
</dbReference>
<evidence type="ECO:0000259" key="24">
    <source>
        <dbReference type="PROSITE" id="PS50507"/>
    </source>
</evidence>
<evidence type="ECO:0000256" key="3">
    <source>
        <dbReference type="ARBA" id="ARBA00011245"/>
    </source>
</evidence>
<keyword evidence="9" id="KW-0808">Transferase</keyword>
<dbReference type="GO" id="GO:0003968">
    <property type="term" value="F:RNA-directed RNA polymerase activity"/>
    <property type="evidence" value="ECO:0007669"/>
    <property type="project" value="UniProtKB-KW"/>
</dbReference>
<dbReference type="Proteomes" id="UP000104331">
    <property type="component" value="Genome"/>
</dbReference>
<dbReference type="Gene3D" id="3.30.70.270">
    <property type="match status" value="1"/>
</dbReference>
<name>A0A0K2D825_PASV1</name>
<organismHost>
    <name type="scientific">Sus scrofa</name>
    <name type="common">Pig</name>
    <dbReference type="NCBI Taxonomy" id="9823"/>
</organismHost>
<feature type="coiled-coil region" evidence="22">
    <location>
        <begin position="574"/>
        <end position="632"/>
    </location>
</feature>
<reference evidence="25 26" key="1">
    <citation type="journal article" date="2015" name="Arch. Virol.">
        <title>Identification and genetic characterization of two porcine astroviruses from domestic piglets in China.</title>
        <authorList>
            <person name="Li J.S."/>
            <person name="Li M.Z."/>
            <person name="Zheng L.S."/>
            <person name="Liu N."/>
            <person name="Li D.D."/>
            <person name="Duan Z.J."/>
        </authorList>
    </citation>
    <scope>NUCLEOTIDE SEQUENCE [LARGE SCALE GENOMIC DNA]</scope>
    <source>
        <strain evidence="25">AstV-LL-1</strain>
    </source>
</reference>
<dbReference type="Gene3D" id="2.40.10.10">
    <property type="entry name" value="Trypsin-like serine proteases"/>
    <property type="match status" value="2"/>
</dbReference>
<keyword evidence="17" id="KW-0693">Viral RNA replication</keyword>
<dbReference type="CDD" id="cd23172">
    <property type="entry name" value="ps-ssRNAv_Astroviridae_RdRp"/>
    <property type="match status" value="1"/>
</dbReference>
<evidence type="ECO:0000256" key="8">
    <source>
        <dbReference type="ARBA" id="ARBA00022670"/>
    </source>
</evidence>
<evidence type="ECO:0000256" key="12">
    <source>
        <dbReference type="ARBA" id="ARBA00022741"/>
    </source>
</evidence>
<dbReference type="Pfam" id="PF13365">
    <property type="entry name" value="Trypsin_2"/>
    <property type="match status" value="1"/>
</dbReference>
<evidence type="ECO:0000256" key="11">
    <source>
        <dbReference type="ARBA" id="ARBA00022695"/>
    </source>
</evidence>
<dbReference type="GO" id="GO:0075523">
    <property type="term" value="P:viral translational frameshifting"/>
    <property type="evidence" value="ECO:0007669"/>
    <property type="project" value="UniProtKB-KW"/>
</dbReference>
<dbReference type="InterPro" id="IPR007094">
    <property type="entry name" value="RNA-dir_pol_PSvirus"/>
</dbReference>
<feature type="transmembrane region" description="Helical" evidence="23">
    <location>
        <begin position="142"/>
        <end position="161"/>
    </location>
</feature>
<evidence type="ECO:0000256" key="21">
    <source>
        <dbReference type="ARBA" id="ARBA00047383"/>
    </source>
</evidence>
<dbReference type="InterPro" id="IPR043502">
    <property type="entry name" value="DNA/RNA_pol_sf"/>
</dbReference>
<dbReference type="InterPro" id="IPR043128">
    <property type="entry name" value="Rev_trsase/Diguanyl_cyclase"/>
</dbReference>
<evidence type="ECO:0000256" key="20">
    <source>
        <dbReference type="ARBA" id="ARBA00045910"/>
    </source>
</evidence>
<evidence type="ECO:0000256" key="7">
    <source>
        <dbReference type="ARBA" id="ARBA00022553"/>
    </source>
</evidence>
<comment type="similarity">
    <text evidence="2">Belongs to the astroviridae polyprotein 1AB family.</text>
</comment>
<feature type="transmembrane region" description="Helical" evidence="23">
    <location>
        <begin position="290"/>
        <end position="310"/>
    </location>
</feature>
<feature type="domain" description="RdRp catalytic" evidence="24">
    <location>
        <begin position="1059"/>
        <end position="1187"/>
    </location>
</feature>
<feature type="transmembrane region" description="Helical" evidence="23">
    <location>
        <begin position="249"/>
        <end position="270"/>
    </location>
</feature>
<dbReference type="GO" id="GO:0006351">
    <property type="term" value="P:DNA-templated transcription"/>
    <property type="evidence" value="ECO:0007669"/>
    <property type="project" value="InterPro"/>
</dbReference>
<dbReference type="GO" id="GO:0006508">
    <property type="term" value="P:proteolysis"/>
    <property type="evidence" value="ECO:0007669"/>
    <property type="project" value="UniProtKB-KW"/>
</dbReference>
<protein>
    <recommendedName>
        <fullName evidence="4">Non-structural polyprotein 1AB</fullName>
    </recommendedName>
</protein>
<dbReference type="Pfam" id="PF00680">
    <property type="entry name" value="RdRP_1"/>
    <property type="match status" value="1"/>
</dbReference>
<organism evidence="25 26">
    <name type="scientific">Porcine astrovirus 1</name>
    <name type="common">PAstV-1</name>
    <dbReference type="NCBI Taxonomy" id="1239567"/>
    <lineage>
        <taxon>Viruses</taxon>
        <taxon>Riboviria</taxon>
        <taxon>Orthornavirae</taxon>
        <taxon>Pisuviricota</taxon>
        <taxon>Stelpaviricetes</taxon>
        <taxon>Stellavirales</taxon>
        <taxon>Astroviridae</taxon>
        <taxon>Mamastrovirus</taxon>
        <taxon>Mamastrovirus suis</taxon>
    </lineage>
</organism>
<dbReference type="PROSITE" id="PS50507">
    <property type="entry name" value="RDRP_SSRNA_POS"/>
    <property type="match status" value="1"/>
</dbReference>
<comment type="catalytic activity">
    <reaction evidence="21">
        <text>RNA(n) + a ribonucleoside 5'-triphosphate = RNA(n+1) + diphosphate</text>
        <dbReference type="Rhea" id="RHEA:21248"/>
        <dbReference type="Rhea" id="RHEA-COMP:14527"/>
        <dbReference type="Rhea" id="RHEA-COMP:17342"/>
        <dbReference type="ChEBI" id="CHEBI:33019"/>
        <dbReference type="ChEBI" id="CHEBI:61557"/>
        <dbReference type="ChEBI" id="CHEBI:140395"/>
    </reaction>
</comment>
<keyword evidence="13" id="KW-0688">Ribosomal frameshifting</keyword>
<evidence type="ECO:0000256" key="6">
    <source>
        <dbReference type="ARBA" id="ARBA00022520"/>
    </source>
</evidence>
<keyword evidence="22" id="KW-0175">Coiled coil</keyword>
<keyword evidence="14" id="KW-0378">Hydrolase</keyword>
<evidence type="ECO:0000256" key="4">
    <source>
        <dbReference type="ARBA" id="ARBA00019743"/>
    </source>
</evidence>
<keyword evidence="8" id="KW-0645">Protease</keyword>
<keyword evidence="11" id="KW-0548">Nucleotidyltransferase</keyword>
<evidence type="ECO:0000256" key="9">
    <source>
        <dbReference type="ARBA" id="ARBA00022679"/>
    </source>
</evidence>
<sequence>MSLYINRADEAIASSDRNQIKARFDARDWFDELRKIGPTIPWYITYQPRSYFYPTLKSDRVLTASTVCEDEWRTFVLDTCNGCHVAIEVNHIPDHQPTILTAALIHDRSTKARELSGLRLDNEILRSQVAFLRNETSTTPRLMLNWPTIFALVFLGFSLFWHSANGLTTTSTTQSVDPIRILKLNEWLDDFIEKAKHVVHTHHYTVVNTVRSSPSWLLATTILPYLWQVVAAVLAVVSVYRAENRILSIMFLAAASFSGGDWIFLASASYQTHISALIQIACVIVSHLDPIGAICISALAMFGTFIASMCASSTTFIQHSRAASLNTVILITSIVLRTMKLPSLPIAIALAIVRAYTILTTPTGATVEIRSEDGKVVNKETLRPGLLFRFKQRLRKFAQLRSDMPPLVRVNPSAVVRIETPDGTGTGFFCANNIVTAGHVVGPHKVVAVCVGNSKFQATLARHIEGKDIALLKIPQQLQNYPRLKIAPKIDPSWLCVYSPDGDGAMIQSVVPGHQVDDCLDYATPTRDGMSGAPVVNPDGRVMAVHLTNTGFTGGAQIITQADVTEPPKVTPTEEKLRLEVEELKKKLESYTQSSAQGDIVGLIREAMAREMTILRKELNKELNLMVQEQQEGFSQTKKGKNKRGRGARLMRLAGAKKRKQKGPMFTEEEYNRLLEQGLTPEEIRDMVDELYEEEVAGFPEWDEMSDGYNPDEDWEFESDSDFGQKCIKVASFNQYLDRHYNTKDVRNMLESLTPADIDAVGPIYPLIIKCSNPELCSALLCYLDPVRRLPRSVTTYTGTHLYPASCAKKREAGPEPAGPEIHKLDAWESLRLPPRRRLVPEEYPVVCNLPINRPIFDTKLADDPLLGLLPPCDPDLPFGPATWGPEAYTKSFEKFTYAQPSKFWELYPEECAFADKQWRKHYNFLEDSRVIHITSTDKNMDSTPGYPKCEEYESERDYLETNGWGPYIREFKRIDSGEKPRVLWYCFLKKEILKKEKIKDNDIRQIICPDVIYSRVGAALEQHQNNLMKKHTEDSSGQCGWTPFRGGFERTVKRLDRNHVIEFDWTRFDGTIPRALLKHIKDLRWEKMNKSHRERYKHVHDWYVENLLTRYVLMPSGEVTIQRRGNPSGQISTTMDNNMVNYWLQAFEFAYMNKGKDIETLWKEYDTIVYGDDRLSTTPCLPDDYVPRVVQMYKEVFGMWVKPEKVKVTQTVKGASFCGFTVGDNYQPIPSNPYKLWASLVTPCQKLPDVTALCGKLLSYKILLHNMEDHPFKEYVEKCLAALEDGQTIPRLTDEQLDRLWRGGPKISSNG</sequence>
<evidence type="ECO:0000256" key="2">
    <source>
        <dbReference type="ARBA" id="ARBA00005873"/>
    </source>
</evidence>
<keyword evidence="7" id="KW-0597">Phosphoprotein</keyword>
<comment type="function">
    <text evidence="20">Responsible for the cleavage of the polyprotein into functional products.</text>
</comment>
<evidence type="ECO:0000256" key="18">
    <source>
        <dbReference type="ARBA" id="ARBA00022989"/>
    </source>
</evidence>
<keyword evidence="16" id="KW-1043">Host membrane</keyword>
<evidence type="ECO:0000256" key="5">
    <source>
        <dbReference type="ARBA" id="ARBA00022484"/>
    </source>
</evidence>
<keyword evidence="5" id="KW-0696">RNA-directed RNA polymerase</keyword>
<dbReference type="InterPro" id="IPR001205">
    <property type="entry name" value="RNA-dir_pol_C"/>
</dbReference>
<dbReference type="GO" id="GO:0000166">
    <property type="term" value="F:nucleotide binding"/>
    <property type="evidence" value="ECO:0007669"/>
    <property type="project" value="UniProtKB-KW"/>
</dbReference>
<dbReference type="InterPro" id="IPR009003">
    <property type="entry name" value="Peptidase_S1_PA"/>
</dbReference>
<evidence type="ECO:0000256" key="15">
    <source>
        <dbReference type="ARBA" id="ARBA00022825"/>
    </source>
</evidence>
<evidence type="ECO:0000313" key="26">
    <source>
        <dbReference type="Proteomes" id="UP000104331"/>
    </source>
</evidence>
<comment type="subcellular location">
    <subcellularLocation>
        <location evidence="1">Host membrane</location>
        <topology evidence="1">Multi-pass membrane protein</topology>
    </subcellularLocation>
</comment>
<dbReference type="SUPFAM" id="SSF56672">
    <property type="entry name" value="DNA/RNA polymerases"/>
    <property type="match status" value="1"/>
</dbReference>
<evidence type="ECO:0000256" key="13">
    <source>
        <dbReference type="ARBA" id="ARBA00022758"/>
    </source>
</evidence>
<feature type="transmembrane region" description="Helical" evidence="23">
    <location>
        <begin position="216"/>
        <end position="237"/>
    </location>
</feature>
<evidence type="ECO:0000256" key="10">
    <source>
        <dbReference type="ARBA" id="ARBA00022692"/>
    </source>
</evidence>
<keyword evidence="10 23" id="KW-0812">Transmembrane</keyword>
<accession>A0A0K2D825</accession>
<dbReference type="InterPro" id="IPR045836">
    <property type="entry name" value="Astro_VPg"/>
</dbReference>
<evidence type="ECO:0000256" key="16">
    <source>
        <dbReference type="ARBA" id="ARBA00022870"/>
    </source>
</evidence>
<dbReference type="Pfam" id="PF19416">
    <property type="entry name" value="Astro_VPg"/>
    <property type="match status" value="1"/>
</dbReference>
<dbReference type="GO" id="GO:0008236">
    <property type="term" value="F:serine-type peptidase activity"/>
    <property type="evidence" value="ECO:0007669"/>
    <property type="project" value="UniProtKB-KW"/>
</dbReference>
<dbReference type="EMBL" id="KP747573">
    <property type="protein sequence ID" value="ALA16025.1"/>
    <property type="molecule type" value="Genomic_RNA"/>
</dbReference>
<evidence type="ECO:0000256" key="1">
    <source>
        <dbReference type="ARBA" id="ARBA00004301"/>
    </source>
</evidence>
<keyword evidence="19 23" id="KW-0472">Membrane</keyword>
<keyword evidence="6" id="KW-0191">Covalent protein-RNA linkage</keyword>
<evidence type="ECO:0000256" key="22">
    <source>
        <dbReference type="SAM" id="Coils"/>
    </source>
</evidence>
<keyword evidence="15" id="KW-0720">Serine protease</keyword>
<evidence type="ECO:0000256" key="19">
    <source>
        <dbReference type="ARBA" id="ARBA00023136"/>
    </source>
</evidence>
<proteinExistence type="inferred from homology"/>
<keyword evidence="18 23" id="KW-1133">Transmembrane helix</keyword>
<dbReference type="GO" id="GO:0039694">
    <property type="term" value="P:viral RNA genome replication"/>
    <property type="evidence" value="ECO:0007669"/>
    <property type="project" value="InterPro"/>
</dbReference>
<evidence type="ECO:0000313" key="25">
    <source>
        <dbReference type="EMBL" id="ALA16025.1"/>
    </source>
</evidence>
<comment type="subunit">
    <text evidence="3">Monomer.</text>
</comment>
<dbReference type="GO" id="GO:0003723">
    <property type="term" value="F:RNA binding"/>
    <property type="evidence" value="ECO:0007669"/>
    <property type="project" value="InterPro"/>
</dbReference>
<dbReference type="InterPro" id="IPR043504">
    <property type="entry name" value="Peptidase_S1_PA_chymotrypsin"/>
</dbReference>
<dbReference type="SUPFAM" id="SSF50494">
    <property type="entry name" value="Trypsin-like serine proteases"/>
    <property type="match status" value="1"/>
</dbReference>
<keyword evidence="12" id="KW-0547">Nucleotide-binding</keyword>